<keyword evidence="1" id="KW-0238">DNA-binding</keyword>
<keyword evidence="2" id="KW-0233">DNA recombination</keyword>
<comment type="caution">
    <text evidence="4">The sequence shown here is derived from an EMBL/GenBank/DDBJ whole genome shotgun (WGS) entry which is preliminary data.</text>
</comment>
<name>A0ABP6Q808_9ACTN</name>
<feature type="domain" description="Integrase SAM-like N-terminal" evidence="3">
    <location>
        <begin position="78"/>
        <end position="150"/>
    </location>
</feature>
<protein>
    <submittedName>
        <fullName evidence="4">Site-specific integrase</fullName>
    </submittedName>
</protein>
<accession>A0ABP6Q808</accession>
<sequence>MFIAEESDVIANSVGWHVYRYELERSALALPGDLSAYASDLRSWAERLGRRHGQRFLLGPDGLPDLRVNAFFAAPTMRNVSDLTNRDYAYSLALWLNFLLVRARGWWEATEEDAEEFQFWRLTDPGNDGRVQTSSFARDVAGCRKFYRWAGKRYGVLDPFDELEYGRGRRQENVKWLDPAAIRRWRDLGVRGRGLDGRVDRRWRGRNDQRDGAFVDGLYGTGLRLSSWASVVLPELPRTAPGRGYFTCSLADQCAKGGYGYTYWMPRAVASGVHAYHEGARARAVRRAQESDLYESVRGLRVVRLSGKRQGVGIPDGKGGTAQHAWNDLSPQVRKRLFMEGPQGLEPLWLWLNEDGMPRDAHGWHHTFDAANTRIADLGLEHFTCTAHMHRHSFALKWFSVGRLIFAKRLGHLTEEEMRDFREQFGDHWHLVQTMLGHRRVETTKEVYLEPFRNLQVDLLLAHADGFPVERFMADPFAGHPRVRTDPLAVAR</sequence>
<evidence type="ECO:0000259" key="3">
    <source>
        <dbReference type="Pfam" id="PF02899"/>
    </source>
</evidence>
<dbReference type="SUPFAM" id="SSF56349">
    <property type="entry name" value="DNA breaking-rejoining enzymes"/>
    <property type="match status" value="1"/>
</dbReference>
<evidence type="ECO:0000313" key="5">
    <source>
        <dbReference type="Proteomes" id="UP001501866"/>
    </source>
</evidence>
<dbReference type="InterPro" id="IPR011010">
    <property type="entry name" value="DNA_brk_join_enz"/>
</dbReference>
<dbReference type="Pfam" id="PF02899">
    <property type="entry name" value="Phage_int_SAM_1"/>
    <property type="match status" value="1"/>
</dbReference>
<dbReference type="InterPro" id="IPR004107">
    <property type="entry name" value="Integrase_SAM-like_N"/>
</dbReference>
<dbReference type="Gene3D" id="1.10.150.130">
    <property type="match status" value="1"/>
</dbReference>
<keyword evidence="5" id="KW-1185">Reference proteome</keyword>
<dbReference type="Gene3D" id="1.10.443.10">
    <property type="entry name" value="Intergrase catalytic core"/>
    <property type="match status" value="1"/>
</dbReference>
<dbReference type="InterPro" id="IPR013762">
    <property type="entry name" value="Integrase-like_cat_sf"/>
</dbReference>
<gene>
    <name evidence="4" type="ORF">GCM10010451_64780</name>
</gene>
<dbReference type="EMBL" id="BAAAUH010000090">
    <property type="protein sequence ID" value="GAA3205257.1"/>
    <property type="molecule type" value="Genomic_DNA"/>
</dbReference>
<dbReference type="Proteomes" id="UP001501866">
    <property type="component" value="Unassembled WGS sequence"/>
</dbReference>
<dbReference type="InterPro" id="IPR010998">
    <property type="entry name" value="Integrase_recombinase_N"/>
</dbReference>
<proteinExistence type="predicted"/>
<reference evidence="5" key="1">
    <citation type="journal article" date="2019" name="Int. J. Syst. Evol. Microbiol.">
        <title>The Global Catalogue of Microorganisms (GCM) 10K type strain sequencing project: providing services to taxonomists for standard genome sequencing and annotation.</title>
        <authorList>
            <consortium name="The Broad Institute Genomics Platform"/>
            <consortium name="The Broad Institute Genome Sequencing Center for Infectious Disease"/>
            <person name="Wu L."/>
            <person name="Ma J."/>
        </authorList>
    </citation>
    <scope>NUCLEOTIDE SEQUENCE [LARGE SCALE GENOMIC DNA]</scope>
    <source>
        <strain evidence="5">JCM 9095</strain>
    </source>
</reference>
<evidence type="ECO:0000313" key="4">
    <source>
        <dbReference type="EMBL" id="GAA3205257.1"/>
    </source>
</evidence>
<organism evidence="4 5">
    <name type="scientific">Streptomyces virens</name>
    <dbReference type="NCBI Taxonomy" id="285572"/>
    <lineage>
        <taxon>Bacteria</taxon>
        <taxon>Bacillati</taxon>
        <taxon>Actinomycetota</taxon>
        <taxon>Actinomycetes</taxon>
        <taxon>Kitasatosporales</taxon>
        <taxon>Streptomycetaceae</taxon>
        <taxon>Streptomyces</taxon>
    </lineage>
</organism>
<evidence type="ECO:0000256" key="1">
    <source>
        <dbReference type="ARBA" id="ARBA00023125"/>
    </source>
</evidence>
<evidence type="ECO:0000256" key="2">
    <source>
        <dbReference type="ARBA" id="ARBA00023172"/>
    </source>
</evidence>